<sequence>MSVISDTAVAPARERRRSGRGVWYPYLLIAPTMITLLLVSLVPFVYAIYLSFHKAKYGRVGDFIGFDNYAKLLADPQFWNSLKVAGLFVGIAVPIEFMIGLGGALILNSGVRGRSVLVPLLFIPTMMAPVVVGLLWKIMLAGSWGLISYNLLERFGWLGDQSIFASPDLALYALMFVDIWQWSPFMMLAFFAGLQALPLGPYRAAAVDGASTLRVFFKITLPMMVPLLAVIGLLRLIDAFKVFDTIFILTGGGPGVATQSPSVLAYKMTFEFWNIGEASALAVLVWAAFFVFCNVFYQIAKKKLNAF</sequence>
<feature type="transmembrane region" description="Helical" evidence="7">
    <location>
        <begin position="84"/>
        <end position="108"/>
    </location>
</feature>
<dbReference type="GO" id="GO:0055085">
    <property type="term" value="P:transmembrane transport"/>
    <property type="evidence" value="ECO:0007669"/>
    <property type="project" value="InterPro"/>
</dbReference>
<reference evidence="9" key="1">
    <citation type="journal article" date="2014" name="Int. J. Syst. Evol. Microbiol.">
        <title>Complete genome sequence of Corynebacterium casei LMG S-19264T (=DSM 44701T), isolated from a smear-ripened cheese.</title>
        <authorList>
            <consortium name="US DOE Joint Genome Institute (JGI-PGF)"/>
            <person name="Walter F."/>
            <person name="Albersmeier A."/>
            <person name="Kalinowski J."/>
            <person name="Ruckert C."/>
        </authorList>
    </citation>
    <scope>NUCLEOTIDE SEQUENCE</scope>
    <source>
        <strain evidence="9">VKM B-1606</strain>
    </source>
</reference>
<proteinExistence type="inferred from homology"/>
<dbReference type="InterPro" id="IPR035906">
    <property type="entry name" value="MetI-like_sf"/>
</dbReference>
<dbReference type="EMBL" id="JAFBCY010000003">
    <property type="protein sequence ID" value="MBM7852624.1"/>
    <property type="molecule type" value="Genomic_DNA"/>
</dbReference>
<evidence type="ECO:0000313" key="12">
    <source>
        <dbReference type="Proteomes" id="UP001143400"/>
    </source>
</evidence>
<dbReference type="RefSeq" id="WP_246482505.1">
    <property type="nucleotide sequence ID" value="NZ_BSFF01000003.1"/>
</dbReference>
<dbReference type="PANTHER" id="PTHR43005:SF2">
    <property type="entry name" value="INTEGRAL MEMBRANE SUGAR TRANSPORT PROTEIN"/>
    <property type="match status" value="1"/>
</dbReference>
<keyword evidence="11" id="KW-1185">Reference proteome</keyword>
<keyword evidence="2 7" id="KW-0813">Transport</keyword>
<feature type="transmembrane region" description="Helical" evidence="7">
    <location>
        <begin position="278"/>
        <end position="297"/>
    </location>
</feature>
<dbReference type="Proteomes" id="UP000758856">
    <property type="component" value="Unassembled WGS sequence"/>
</dbReference>
<dbReference type="EMBL" id="BSFF01000003">
    <property type="protein sequence ID" value="GLK56831.1"/>
    <property type="molecule type" value="Genomic_DNA"/>
</dbReference>
<gene>
    <name evidence="9" type="ORF">GCM10008170_28500</name>
    <name evidence="10" type="ORF">JOD31_002866</name>
</gene>
<evidence type="ECO:0000256" key="1">
    <source>
        <dbReference type="ARBA" id="ARBA00004651"/>
    </source>
</evidence>
<keyword evidence="4 7" id="KW-0812">Transmembrane</keyword>
<dbReference type="CDD" id="cd06261">
    <property type="entry name" value="TM_PBP2"/>
    <property type="match status" value="1"/>
</dbReference>
<reference evidence="9" key="3">
    <citation type="submission" date="2023-01" db="EMBL/GenBank/DDBJ databases">
        <authorList>
            <person name="Sun Q."/>
            <person name="Evtushenko L."/>
        </authorList>
    </citation>
    <scope>NUCLEOTIDE SEQUENCE</scope>
    <source>
        <strain evidence="9">VKM B-1606</strain>
    </source>
</reference>
<keyword evidence="6 7" id="KW-0472">Membrane</keyword>
<dbReference type="PANTHER" id="PTHR43005">
    <property type="entry name" value="BLR7065 PROTEIN"/>
    <property type="match status" value="1"/>
</dbReference>
<dbReference type="Proteomes" id="UP001143400">
    <property type="component" value="Unassembled WGS sequence"/>
</dbReference>
<evidence type="ECO:0000259" key="8">
    <source>
        <dbReference type="PROSITE" id="PS50928"/>
    </source>
</evidence>
<evidence type="ECO:0000256" key="2">
    <source>
        <dbReference type="ARBA" id="ARBA00022448"/>
    </source>
</evidence>
<evidence type="ECO:0000256" key="6">
    <source>
        <dbReference type="ARBA" id="ARBA00023136"/>
    </source>
</evidence>
<dbReference type="AlphaFoldDB" id="A0A9W6MT86"/>
<comment type="subcellular location">
    <subcellularLocation>
        <location evidence="1 7">Cell membrane</location>
        <topology evidence="1 7">Multi-pass membrane protein</topology>
    </subcellularLocation>
</comment>
<evidence type="ECO:0000256" key="7">
    <source>
        <dbReference type="RuleBase" id="RU363032"/>
    </source>
</evidence>
<dbReference type="PROSITE" id="PS50928">
    <property type="entry name" value="ABC_TM1"/>
    <property type="match status" value="1"/>
</dbReference>
<dbReference type="GO" id="GO:0005886">
    <property type="term" value="C:plasma membrane"/>
    <property type="evidence" value="ECO:0007669"/>
    <property type="project" value="UniProtKB-SubCell"/>
</dbReference>
<evidence type="ECO:0000313" key="10">
    <source>
        <dbReference type="EMBL" id="MBM7852624.1"/>
    </source>
</evidence>
<dbReference type="SUPFAM" id="SSF161098">
    <property type="entry name" value="MetI-like"/>
    <property type="match status" value="1"/>
</dbReference>
<accession>A0A9W6MT86</accession>
<feature type="transmembrane region" description="Helical" evidence="7">
    <location>
        <begin position="120"/>
        <end position="149"/>
    </location>
</feature>
<keyword evidence="5 7" id="KW-1133">Transmembrane helix</keyword>
<evidence type="ECO:0000256" key="4">
    <source>
        <dbReference type="ARBA" id="ARBA00022692"/>
    </source>
</evidence>
<comment type="caution">
    <text evidence="9">The sequence shown here is derived from an EMBL/GenBank/DDBJ whole genome shotgun (WGS) entry which is preliminary data.</text>
</comment>
<feature type="domain" description="ABC transmembrane type-1" evidence="8">
    <location>
        <begin position="78"/>
        <end position="296"/>
    </location>
</feature>
<reference evidence="10 11" key="2">
    <citation type="submission" date="2021-01" db="EMBL/GenBank/DDBJ databases">
        <title>Genomic Encyclopedia of Type Strains, Phase IV (KMG-IV): sequencing the most valuable type-strain genomes for metagenomic binning, comparative biology and taxonomic classification.</title>
        <authorList>
            <person name="Goeker M."/>
        </authorList>
    </citation>
    <scope>NUCLEOTIDE SEQUENCE [LARGE SCALE GENOMIC DNA]</scope>
    <source>
        <strain evidence="10 11">DSM 6130</strain>
    </source>
</reference>
<comment type="similarity">
    <text evidence="7">Belongs to the binding-protein-dependent transport system permease family.</text>
</comment>
<feature type="transmembrane region" description="Helical" evidence="7">
    <location>
        <begin position="23"/>
        <end position="49"/>
    </location>
</feature>
<organism evidence="9 12">
    <name type="scientific">Methylopila capsulata</name>
    <dbReference type="NCBI Taxonomy" id="61654"/>
    <lineage>
        <taxon>Bacteria</taxon>
        <taxon>Pseudomonadati</taxon>
        <taxon>Pseudomonadota</taxon>
        <taxon>Alphaproteobacteria</taxon>
        <taxon>Hyphomicrobiales</taxon>
        <taxon>Methylopilaceae</taxon>
        <taxon>Methylopila</taxon>
    </lineage>
</organism>
<dbReference type="InterPro" id="IPR000515">
    <property type="entry name" value="MetI-like"/>
</dbReference>
<dbReference type="Gene3D" id="1.10.3720.10">
    <property type="entry name" value="MetI-like"/>
    <property type="match status" value="1"/>
</dbReference>
<protein>
    <submittedName>
        <fullName evidence="9">ABC transporter permease</fullName>
    </submittedName>
    <submittedName>
        <fullName evidence="10">Multiple sugar transport system permease protein</fullName>
    </submittedName>
</protein>
<evidence type="ECO:0000313" key="9">
    <source>
        <dbReference type="EMBL" id="GLK56831.1"/>
    </source>
</evidence>
<dbReference type="Pfam" id="PF00528">
    <property type="entry name" value="BPD_transp_1"/>
    <property type="match status" value="1"/>
</dbReference>
<feature type="transmembrane region" description="Helical" evidence="7">
    <location>
        <begin position="215"/>
        <end position="237"/>
    </location>
</feature>
<name>A0A9W6MT86_9HYPH</name>
<keyword evidence="3" id="KW-1003">Cell membrane</keyword>
<feature type="transmembrane region" description="Helical" evidence="7">
    <location>
        <begin position="169"/>
        <end position="194"/>
    </location>
</feature>
<keyword evidence="10" id="KW-0762">Sugar transport</keyword>
<evidence type="ECO:0000313" key="11">
    <source>
        <dbReference type="Proteomes" id="UP000758856"/>
    </source>
</evidence>
<evidence type="ECO:0000256" key="5">
    <source>
        <dbReference type="ARBA" id="ARBA00022989"/>
    </source>
</evidence>
<evidence type="ECO:0000256" key="3">
    <source>
        <dbReference type="ARBA" id="ARBA00022475"/>
    </source>
</evidence>